<keyword evidence="2" id="KW-1185">Reference proteome</keyword>
<dbReference type="InterPro" id="IPR041160">
    <property type="entry name" value="LD_cluster2"/>
</dbReference>
<dbReference type="EMBL" id="JBHDIY010000002">
    <property type="protein sequence ID" value="MFL4468363.1"/>
    <property type="molecule type" value="Genomic_DNA"/>
</dbReference>
<comment type="caution">
    <text evidence="1">The sequence shown here is derived from an EMBL/GenBank/DDBJ whole genome shotgun (WGS) entry which is preliminary data.</text>
</comment>
<sequence length="289" mass="31922">MMRGTKTRQLQGMRVGLSISNSEDAEAHGFDDAEVNRATREIAQAVLAQGGSLVFGHDWRPEGVMASLFRFAMDYQMPRKDLSEAEVKEAAIRNYVAWPRTTNLSRAERRRFEDVLDIKEIRPPDIPRTATHTPLRNVESLTYMRAALVEDSDARVALGGRTSGSGGRCSGVVEECLLTLQADKPLYLSGIFGGATQQVIEVIRGQDSGDLSAFRPRADVAEALGEVNLADGFGISPNAFFDYPVWQLAQRNGLTVEQNEQMFDAVHLNDVIGLMLIGMGQLSDDRYRV</sequence>
<evidence type="ECO:0000313" key="2">
    <source>
        <dbReference type="Proteomes" id="UP001627408"/>
    </source>
</evidence>
<organism evidence="1 2">
    <name type="scientific">Tateyamaria armeniaca</name>
    <dbReference type="NCBI Taxonomy" id="2518930"/>
    <lineage>
        <taxon>Bacteria</taxon>
        <taxon>Pseudomonadati</taxon>
        <taxon>Pseudomonadota</taxon>
        <taxon>Alphaproteobacteria</taxon>
        <taxon>Rhodobacterales</taxon>
        <taxon>Roseobacteraceae</taxon>
        <taxon>Tateyamaria</taxon>
    </lineage>
</organism>
<gene>
    <name evidence="1" type="ORF">ACERZ8_00195</name>
</gene>
<protein>
    <submittedName>
        <fullName evidence="1">Uncharacterized protein</fullName>
    </submittedName>
</protein>
<dbReference type="RefSeq" id="WP_407590117.1">
    <property type="nucleotide sequence ID" value="NZ_JBHDIY010000002.1"/>
</dbReference>
<name>A0ABW8UT50_9RHOB</name>
<dbReference type="Proteomes" id="UP001627408">
    <property type="component" value="Unassembled WGS sequence"/>
</dbReference>
<accession>A0ABW8UT50</accession>
<reference evidence="1 2" key="1">
    <citation type="submission" date="2024-08" db="EMBL/GenBank/DDBJ databases">
        <title>Tateyamaria sp. nov., isolated from marine algae.</title>
        <authorList>
            <person name="Choi B.J."/>
            <person name="Kim J.M."/>
            <person name="Lee J.K."/>
            <person name="Choi D.G."/>
            <person name="Bayburt H."/>
            <person name="Baek J.H."/>
            <person name="Han D.M."/>
            <person name="Jeon C.O."/>
        </authorList>
    </citation>
    <scope>NUCLEOTIDE SEQUENCE [LARGE SCALE GENOMIC DNA]</scope>
    <source>
        <strain evidence="1 2">KMU-156</strain>
    </source>
</reference>
<dbReference type="Pfam" id="PF18163">
    <property type="entry name" value="LD_cluster2"/>
    <property type="match status" value="1"/>
</dbReference>
<evidence type="ECO:0000313" key="1">
    <source>
        <dbReference type="EMBL" id="MFL4468363.1"/>
    </source>
</evidence>
<proteinExistence type="predicted"/>